<keyword evidence="6" id="KW-1185">Reference proteome</keyword>
<evidence type="ECO:0000256" key="2">
    <source>
        <dbReference type="ARBA" id="ARBA00022598"/>
    </source>
</evidence>
<dbReference type="SUPFAM" id="SSF56801">
    <property type="entry name" value="Acetyl-CoA synthetase-like"/>
    <property type="match status" value="1"/>
</dbReference>
<dbReference type="Gene3D" id="3.40.50.12780">
    <property type="entry name" value="N-terminal domain of ligase-like"/>
    <property type="match status" value="1"/>
</dbReference>
<dbReference type="InterPro" id="IPR020845">
    <property type="entry name" value="AMP-binding_CS"/>
</dbReference>
<dbReference type="STRING" id="930990.A0A067MRF8"/>
<dbReference type="EMBL" id="KL198024">
    <property type="protein sequence ID" value="KDQ17285.1"/>
    <property type="molecule type" value="Genomic_DNA"/>
</dbReference>
<accession>A0A067MRF8</accession>
<dbReference type="PANTHER" id="PTHR43201">
    <property type="entry name" value="ACYL-COA SYNTHETASE"/>
    <property type="match status" value="1"/>
</dbReference>
<evidence type="ECO:0000259" key="4">
    <source>
        <dbReference type="Pfam" id="PF13193"/>
    </source>
</evidence>
<gene>
    <name evidence="5" type="ORF">BOTBODRAFT_602185</name>
</gene>
<dbReference type="InterPro" id="IPR025110">
    <property type="entry name" value="AMP-bd_C"/>
</dbReference>
<dbReference type="HOGENOM" id="CLU_000022_59_0_1"/>
<dbReference type="PANTHER" id="PTHR43201:SF5">
    <property type="entry name" value="MEDIUM-CHAIN ACYL-COA LIGASE ACSF2, MITOCHONDRIAL"/>
    <property type="match status" value="1"/>
</dbReference>
<dbReference type="InParanoid" id="A0A067MRF8"/>
<keyword evidence="2" id="KW-0436">Ligase</keyword>
<evidence type="ECO:0008006" key="7">
    <source>
        <dbReference type="Google" id="ProtNLM"/>
    </source>
</evidence>
<dbReference type="PROSITE" id="PS00455">
    <property type="entry name" value="AMP_BINDING"/>
    <property type="match status" value="1"/>
</dbReference>
<feature type="domain" description="AMP-binding enzyme C-terminal" evidence="4">
    <location>
        <begin position="541"/>
        <end position="619"/>
    </location>
</feature>
<reference evidence="6" key="1">
    <citation type="journal article" date="2014" name="Proc. Natl. Acad. Sci. U.S.A.">
        <title>Extensive sampling of basidiomycete genomes demonstrates inadequacy of the white-rot/brown-rot paradigm for wood decay fungi.</title>
        <authorList>
            <person name="Riley R."/>
            <person name="Salamov A.A."/>
            <person name="Brown D.W."/>
            <person name="Nagy L.G."/>
            <person name="Floudas D."/>
            <person name="Held B.W."/>
            <person name="Levasseur A."/>
            <person name="Lombard V."/>
            <person name="Morin E."/>
            <person name="Otillar R."/>
            <person name="Lindquist E.A."/>
            <person name="Sun H."/>
            <person name="LaButti K.M."/>
            <person name="Schmutz J."/>
            <person name="Jabbour D."/>
            <person name="Luo H."/>
            <person name="Baker S.E."/>
            <person name="Pisabarro A.G."/>
            <person name="Walton J.D."/>
            <person name="Blanchette R.A."/>
            <person name="Henrissat B."/>
            <person name="Martin F."/>
            <person name="Cullen D."/>
            <person name="Hibbett D.S."/>
            <person name="Grigoriev I.V."/>
        </authorList>
    </citation>
    <scope>NUCLEOTIDE SEQUENCE [LARGE SCALE GENOMIC DNA]</scope>
    <source>
        <strain evidence="6">FD-172 SS1</strain>
    </source>
</reference>
<organism evidence="5 6">
    <name type="scientific">Botryobasidium botryosum (strain FD-172 SS1)</name>
    <dbReference type="NCBI Taxonomy" id="930990"/>
    <lineage>
        <taxon>Eukaryota</taxon>
        <taxon>Fungi</taxon>
        <taxon>Dikarya</taxon>
        <taxon>Basidiomycota</taxon>
        <taxon>Agaricomycotina</taxon>
        <taxon>Agaricomycetes</taxon>
        <taxon>Cantharellales</taxon>
        <taxon>Botryobasidiaceae</taxon>
        <taxon>Botryobasidium</taxon>
    </lineage>
</organism>
<dbReference type="AlphaFoldDB" id="A0A067MRF8"/>
<dbReference type="InterPro" id="IPR000873">
    <property type="entry name" value="AMP-dep_synth/lig_dom"/>
</dbReference>
<proteinExistence type="inferred from homology"/>
<evidence type="ECO:0000313" key="6">
    <source>
        <dbReference type="Proteomes" id="UP000027195"/>
    </source>
</evidence>
<evidence type="ECO:0000259" key="3">
    <source>
        <dbReference type="Pfam" id="PF00501"/>
    </source>
</evidence>
<evidence type="ECO:0000256" key="1">
    <source>
        <dbReference type="ARBA" id="ARBA00006432"/>
    </source>
</evidence>
<evidence type="ECO:0000313" key="5">
    <source>
        <dbReference type="EMBL" id="KDQ17285.1"/>
    </source>
</evidence>
<dbReference type="OrthoDB" id="10253115at2759"/>
<dbReference type="GO" id="GO:0031956">
    <property type="term" value="F:medium-chain fatty acid-CoA ligase activity"/>
    <property type="evidence" value="ECO:0007669"/>
    <property type="project" value="TreeGrafter"/>
</dbReference>
<dbReference type="GO" id="GO:0006631">
    <property type="term" value="P:fatty acid metabolic process"/>
    <property type="evidence" value="ECO:0007669"/>
    <property type="project" value="TreeGrafter"/>
</dbReference>
<feature type="domain" description="AMP-dependent synthetase/ligase" evidence="3">
    <location>
        <begin position="105"/>
        <end position="489"/>
    </location>
</feature>
<comment type="similarity">
    <text evidence="1">Belongs to the ATP-dependent AMP-binding enzyme family.</text>
</comment>
<protein>
    <recommendedName>
        <fullName evidence="7">AMP-dependent synthetase/ligase domain-containing protein</fullName>
    </recommendedName>
</protein>
<sequence length="645" mass="71015">MARQQHDVEAASAMEVDVPEIEWDGTATNQSIYSLTDTNTTVVPGLSRPTMSSPQPKLSMAECHSILTRPGMPFEVKTAVIGNSVQKVLKNLPASVRTFWLSHSATHANLPYVVFESDRLTYQDVRERAFHAASVFRELYGVHKGDRVSLVMRNLPELVIAFWAVHLLGAVPVLVNAWLPAETLHHCIVHTDSKLIVLDCERAELLSSRILDIKREAGATGVLVVRAHEWRGRGWDHMTNWDDAMGQYQGRDDMVWKNEVDCVPEDNAVILFTSGTTGLPKAVLGTHRAFLAMHFLMGLTQARLFLRYDMPAPVQDPTAPQPTNLLSVPLFHITGIQLLLATSSIGGRVVLMRKWDVKEAARLIIDEKVTVAGGVPSIVLDLVESTLRGKPSTIVSFLFGGAPTPAQLTEATRKAFPTAQMGQGYGSSETFGIVANFGGPDFLARPKAAGFPTAVHEVIIVDPKTQDALPSGQIGEIWVRGPTTMKEYWKDPEATAKVLTRDGRLKTGDLGSLDEEGFIYVRDRIKDIIIRGGENVDSTTVENALYADARIMECAAVGVPDARLGELVTVVAVPKNPWKGGKITEEELMGHANKSLPRFAVPVMIVVRDEPLERNPAGKILKKELREMMRDRWLQRKASSARAKL</sequence>
<dbReference type="InterPro" id="IPR045851">
    <property type="entry name" value="AMP-bd_C_sf"/>
</dbReference>
<dbReference type="InterPro" id="IPR042099">
    <property type="entry name" value="ANL_N_sf"/>
</dbReference>
<dbReference type="Proteomes" id="UP000027195">
    <property type="component" value="Unassembled WGS sequence"/>
</dbReference>
<name>A0A067MRF8_BOTB1</name>
<dbReference type="Pfam" id="PF13193">
    <property type="entry name" value="AMP-binding_C"/>
    <property type="match status" value="1"/>
</dbReference>
<dbReference type="Pfam" id="PF00501">
    <property type="entry name" value="AMP-binding"/>
    <property type="match status" value="1"/>
</dbReference>
<dbReference type="Gene3D" id="3.30.300.30">
    <property type="match status" value="1"/>
</dbReference>